<organism evidence="8 9">
    <name type="scientific">Oceanococcus atlanticus</name>
    <dbReference type="NCBI Taxonomy" id="1317117"/>
    <lineage>
        <taxon>Bacteria</taxon>
        <taxon>Pseudomonadati</taxon>
        <taxon>Pseudomonadota</taxon>
        <taxon>Gammaproteobacteria</taxon>
        <taxon>Chromatiales</taxon>
        <taxon>Oceanococcaceae</taxon>
        <taxon>Oceanococcus</taxon>
    </lineage>
</organism>
<sequence length="99" mass="10585">MDAASVAQMLGSLIAVVLLIFACAWLAKRMPIGGMARSDALKIEASVAVGTRERVVMLRAADTYLVLGVAPGQVRTLHVLDAPPQNFREVLAERDENPA</sequence>
<keyword evidence="3 7" id="KW-1133">Transmembrane helix</keyword>
<comment type="caution">
    <text evidence="8">The sequence shown here is derived from an EMBL/GenBank/DDBJ whole genome shotgun (WGS) entry which is preliminary data.</text>
</comment>
<evidence type="ECO:0000256" key="4">
    <source>
        <dbReference type="ARBA" id="ARBA00023136"/>
    </source>
</evidence>
<keyword evidence="9" id="KW-1185">Reference proteome</keyword>
<evidence type="ECO:0000256" key="3">
    <source>
        <dbReference type="ARBA" id="ARBA00022989"/>
    </source>
</evidence>
<comment type="subcellular location">
    <subcellularLocation>
        <location evidence="7">Cell membrane</location>
    </subcellularLocation>
    <subcellularLocation>
        <location evidence="7">Bacterial flagellum basal body</location>
    </subcellularLocation>
</comment>
<proteinExistence type="inferred from homology"/>
<dbReference type="PANTHER" id="PTHR38766">
    <property type="entry name" value="FLAGELLAR PROTEIN FLIO"/>
    <property type="match status" value="1"/>
</dbReference>
<evidence type="ECO:0000313" key="8">
    <source>
        <dbReference type="EMBL" id="ORE88621.1"/>
    </source>
</evidence>
<feature type="transmembrane region" description="Helical" evidence="7">
    <location>
        <begin position="6"/>
        <end position="27"/>
    </location>
</feature>
<gene>
    <name evidence="8" type="ORF">ATO7_02060</name>
</gene>
<dbReference type="Pfam" id="PF04347">
    <property type="entry name" value="FliO"/>
    <property type="match status" value="1"/>
</dbReference>
<name>A0A1Y1SH44_9GAMM</name>
<reference evidence="8 9" key="1">
    <citation type="submission" date="2013-04" db="EMBL/GenBank/DDBJ databases">
        <title>Oceanococcus atlanticus 22II-S10r2 Genome Sequencing.</title>
        <authorList>
            <person name="Lai Q."/>
            <person name="Li G."/>
            <person name="Shao Z."/>
        </authorList>
    </citation>
    <scope>NUCLEOTIDE SEQUENCE [LARGE SCALE GENOMIC DNA]</scope>
    <source>
        <strain evidence="8 9">22II-S10r2</strain>
    </source>
</reference>
<evidence type="ECO:0000256" key="1">
    <source>
        <dbReference type="ARBA" id="ARBA00022475"/>
    </source>
</evidence>
<dbReference type="STRING" id="1317117.ATO7_02060"/>
<dbReference type="GO" id="GO:0044781">
    <property type="term" value="P:bacterial-type flagellum organization"/>
    <property type="evidence" value="ECO:0007669"/>
    <property type="project" value="UniProtKB-UniRule"/>
</dbReference>
<dbReference type="AlphaFoldDB" id="A0A1Y1SH44"/>
<keyword evidence="5 7" id="KW-0975">Bacterial flagellum</keyword>
<dbReference type="PANTHER" id="PTHR38766:SF1">
    <property type="entry name" value="FLAGELLAR PROTEIN FLIO"/>
    <property type="match status" value="1"/>
</dbReference>
<keyword evidence="2 7" id="KW-0812">Transmembrane</keyword>
<dbReference type="GO" id="GO:0005886">
    <property type="term" value="C:plasma membrane"/>
    <property type="evidence" value="ECO:0007669"/>
    <property type="project" value="UniProtKB-SubCell"/>
</dbReference>
<dbReference type="EMBL" id="AQQV01000001">
    <property type="protein sequence ID" value="ORE88621.1"/>
    <property type="molecule type" value="Genomic_DNA"/>
</dbReference>
<evidence type="ECO:0000256" key="6">
    <source>
        <dbReference type="ARBA" id="ARBA00037937"/>
    </source>
</evidence>
<dbReference type="InterPro" id="IPR052205">
    <property type="entry name" value="FliO/MopB"/>
</dbReference>
<evidence type="ECO:0000256" key="7">
    <source>
        <dbReference type="RuleBase" id="RU362064"/>
    </source>
</evidence>
<keyword evidence="8" id="KW-0966">Cell projection</keyword>
<comment type="similarity">
    <text evidence="6 7">Belongs to the FliO/MopB family.</text>
</comment>
<accession>A0A1Y1SH44</accession>
<dbReference type="Proteomes" id="UP000192342">
    <property type="component" value="Unassembled WGS sequence"/>
</dbReference>
<dbReference type="GO" id="GO:0009425">
    <property type="term" value="C:bacterial-type flagellum basal body"/>
    <property type="evidence" value="ECO:0007669"/>
    <property type="project" value="UniProtKB-SubCell"/>
</dbReference>
<keyword evidence="4 7" id="KW-0472">Membrane</keyword>
<evidence type="ECO:0000256" key="5">
    <source>
        <dbReference type="ARBA" id="ARBA00023143"/>
    </source>
</evidence>
<keyword evidence="8" id="KW-0969">Cilium</keyword>
<dbReference type="OrthoDB" id="5741235at2"/>
<dbReference type="NCBIfam" id="TIGR03500">
    <property type="entry name" value="FliO_TIGR"/>
    <property type="match status" value="1"/>
</dbReference>
<protein>
    <recommendedName>
        <fullName evidence="7">Flagellar protein</fullName>
    </recommendedName>
</protein>
<evidence type="ECO:0000256" key="2">
    <source>
        <dbReference type="ARBA" id="ARBA00022692"/>
    </source>
</evidence>
<dbReference type="InterPro" id="IPR022781">
    <property type="entry name" value="Flagellar_biosynth_FliO"/>
</dbReference>
<keyword evidence="1 7" id="KW-1003">Cell membrane</keyword>
<evidence type="ECO:0000313" key="9">
    <source>
        <dbReference type="Proteomes" id="UP000192342"/>
    </source>
</evidence>
<keyword evidence="8" id="KW-0282">Flagellum</keyword>
<dbReference type="RefSeq" id="WP_083559247.1">
    <property type="nucleotide sequence ID" value="NZ_AQQV01000001.1"/>
</dbReference>